<protein>
    <submittedName>
        <fullName evidence="1">Uncharacterized protein</fullName>
    </submittedName>
</protein>
<name>A0A067PMT0_9AGAM</name>
<organism evidence="1 2">
    <name type="scientific">Jaapia argillacea MUCL 33604</name>
    <dbReference type="NCBI Taxonomy" id="933084"/>
    <lineage>
        <taxon>Eukaryota</taxon>
        <taxon>Fungi</taxon>
        <taxon>Dikarya</taxon>
        <taxon>Basidiomycota</taxon>
        <taxon>Agaricomycotina</taxon>
        <taxon>Agaricomycetes</taxon>
        <taxon>Agaricomycetidae</taxon>
        <taxon>Jaapiales</taxon>
        <taxon>Jaapiaceae</taxon>
        <taxon>Jaapia</taxon>
    </lineage>
</organism>
<dbReference type="OrthoDB" id="3042036at2759"/>
<reference evidence="2" key="1">
    <citation type="journal article" date="2014" name="Proc. Natl. Acad. Sci. U.S.A.">
        <title>Extensive sampling of basidiomycete genomes demonstrates inadequacy of the white-rot/brown-rot paradigm for wood decay fungi.</title>
        <authorList>
            <person name="Riley R."/>
            <person name="Salamov A.A."/>
            <person name="Brown D.W."/>
            <person name="Nagy L.G."/>
            <person name="Floudas D."/>
            <person name="Held B.W."/>
            <person name="Levasseur A."/>
            <person name="Lombard V."/>
            <person name="Morin E."/>
            <person name="Otillar R."/>
            <person name="Lindquist E.A."/>
            <person name="Sun H."/>
            <person name="LaButti K.M."/>
            <person name="Schmutz J."/>
            <person name="Jabbour D."/>
            <person name="Luo H."/>
            <person name="Baker S.E."/>
            <person name="Pisabarro A.G."/>
            <person name="Walton J.D."/>
            <person name="Blanchette R.A."/>
            <person name="Henrissat B."/>
            <person name="Martin F."/>
            <person name="Cullen D."/>
            <person name="Hibbett D.S."/>
            <person name="Grigoriev I.V."/>
        </authorList>
    </citation>
    <scope>NUCLEOTIDE SEQUENCE [LARGE SCALE GENOMIC DNA]</scope>
    <source>
        <strain evidence="2">MUCL 33604</strain>
    </source>
</reference>
<dbReference type="AlphaFoldDB" id="A0A067PMT0"/>
<gene>
    <name evidence="1" type="ORF">JAAARDRAFT_40857</name>
</gene>
<sequence length="195" mass="21590">MVTVSVASSIVDVTNTEIKSPAFRSIEMTQTAIAEFKAGGVNALLSYIVWCGFEDSTIAFEVAMVAQVMYATMAPLRPSDAEDYRSRLREGLTEIWIMKAIPPASDTWASNILPLISALFQFNMMTATDVNMCLSTLVNGPAHITRLRAMQLLLAYANDTLCVDEPVTRTFIGMLFAKDKMGEWVWGRCEISLED</sequence>
<proteinExistence type="predicted"/>
<evidence type="ECO:0000313" key="1">
    <source>
        <dbReference type="EMBL" id="KDQ51631.1"/>
    </source>
</evidence>
<keyword evidence="2" id="KW-1185">Reference proteome</keyword>
<dbReference type="EMBL" id="KL197746">
    <property type="protein sequence ID" value="KDQ51631.1"/>
    <property type="molecule type" value="Genomic_DNA"/>
</dbReference>
<dbReference type="HOGENOM" id="CLU_1396517_0_0_1"/>
<dbReference type="Proteomes" id="UP000027265">
    <property type="component" value="Unassembled WGS sequence"/>
</dbReference>
<accession>A0A067PMT0</accession>
<dbReference type="InParanoid" id="A0A067PMT0"/>
<evidence type="ECO:0000313" key="2">
    <source>
        <dbReference type="Proteomes" id="UP000027265"/>
    </source>
</evidence>